<reference evidence="2 3" key="1">
    <citation type="submission" date="2024-01" db="EMBL/GenBank/DDBJ databases">
        <authorList>
            <person name="Waweru B."/>
        </authorList>
    </citation>
    <scope>NUCLEOTIDE SEQUENCE [LARGE SCALE GENOMIC DNA]</scope>
</reference>
<comment type="caution">
    <text evidence="2">The sequence shown here is derived from an EMBL/GenBank/DDBJ whole genome shotgun (WGS) entry which is preliminary data.</text>
</comment>
<proteinExistence type="predicted"/>
<dbReference type="Pfam" id="PF00240">
    <property type="entry name" value="ubiquitin"/>
    <property type="match status" value="1"/>
</dbReference>
<accession>A0AAV1R2H0</accession>
<dbReference type="PANTHER" id="PTHR47376">
    <property type="entry name" value="OS02G0597700 PROTEIN"/>
    <property type="match status" value="1"/>
</dbReference>
<protein>
    <recommendedName>
        <fullName evidence="1">Ubiquitin-like domain-containing protein</fullName>
    </recommendedName>
</protein>
<gene>
    <name evidence="2" type="ORF">DCAF_LOCUS5917</name>
</gene>
<keyword evidence="3" id="KW-1185">Reference proteome</keyword>
<dbReference type="InterPro" id="IPR000626">
    <property type="entry name" value="Ubiquitin-like_dom"/>
</dbReference>
<organism evidence="2 3">
    <name type="scientific">Dovyalis caffra</name>
    <dbReference type="NCBI Taxonomy" id="77055"/>
    <lineage>
        <taxon>Eukaryota</taxon>
        <taxon>Viridiplantae</taxon>
        <taxon>Streptophyta</taxon>
        <taxon>Embryophyta</taxon>
        <taxon>Tracheophyta</taxon>
        <taxon>Spermatophyta</taxon>
        <taxon>Magnoliopsida</taxon>
        <taxon>eudicotyledons</taxon>
        <taxon>Gunneridae</taxon>
        <taxon>Pentapetalae</taxon>
        <taxon>rosids</taxon>
        <taxon>fabids</taxon>
        <taxon>Malpighiales</taxon>
        <taxon>Salicaceae</taxon>
        <taxon>Flacourtieae</taxon>
        <taxon>Dovyalis</taxon>
    </lineage>
</organism>
<dbReference type="SUPFAM" id="SSF54236">
    <property type="entry name" value="Ubiquitin-like"/>
    <property type="match status" value="1"/>
</dbReference>
<sequence length="165" mass="18183">MIKLRSKRFCKGSFKLGCNGGGGGNTTNVKGNEKGSYGVINNGEIKWELRPGGMLVQKRESGESVGELIKVRVSTVSQWHDISIEATSTFGELKMVLSLVTSLEPKEQRLLFKGKERDNSEHLHMVGVRDRDKVLLLEDPAIKERKLHGLAGGQPIGTPCRTIRV</sequence>
<name>A0AAV1R2H0_9ROSI</name>
<feature type="domain" description="Ubiquitin-like" evidence="1">
    <location>
        <begin position="69"/>
        <end position="137"/>
    </location>
</feature>
<dbReference type="EMBL" id="CAWUPB010000893">
    <property type="protein sequence ID" value="CAK7328196.1"/>
    <property type="molecule type" value="Genomic_DNA"/>
</dbReference>
<dbReference type="InterPro" id="IPR029071">
    <property type="entry name" value="Ubiquitin-like_domsf"/>
</dbReference>
<dbReference type="AlphaFoldDB" id="A0AAV1R2H0"/>
<dbReference type="Proteomes" id="UP001314170">
    <property type="component" value="Unassembled WGS sequence"/>
</dbReference>
<dbReference type="PROSITE" id="PS50053">
    <property type="entry name" value="UBIQUITIN_2"/>
    <property type="match status" value="1"/>
</dbReference>
<evidence type="ECO:0000313" key="2">
    <source>
        <dbReference type="EMBL" id="CAK7328196.1"/>
    </source>
</evidence>
<dbReference type="Gene3D" id="3.10.20.90">
    <property type="entry name" value="Phosphatidylinositol 3-kinase Catalytic Subunit, Chain A, domain 1"/>
    <property type="match status" value="1"/>
</dbReference>
<evidence type="ECO:0000313" key="3">
    <source>
        <dbReference type="Proteomes" id="UP001314170"/>
    </source>
</evidence>
<evidence type="ECO:0000259" key="1">
    <source>
        <dbReference type="PROSITE" id="PS50053"/>
    </source>
</evidence>